<evidence type="ECO:0000256" key="4">
    <source>
        <dbReference type="ARBA" id="ARBA00023163"/>
    </source>
</evidence>
<keyword evidence="2" id="KW-0805">Transcription regulation</keyword>
<dbReference type="PANTHER" id="PTHR45881">
    <property type="entry name" value="CHECKPOINT SUPPRESSOR 1-LIKE, ISOFORM A-RELATED"/>
    <property type="match status" value="1"/>
</dbReference>
<feature type="compositionally biased region" description="Polar residues" evidence="7">
    <location>
        <begin position="618"/>
        <end position="628"/>
    </location>
</feature>
<feature type="compositionally biased region" description="Basic and acidic residues" evidence="7">
    <location>
        <begin position="700"/>
        <end position="716"/>
    </location>
</feature>
<evidence type="ECO:0000259" key="9">
    <source>
        <dbReference type="PROSITE" id="PS50039"/>
    </source>
</evidence>
<feature type="compositionally biased region" description="Low complexity" evidence="7">
    <location>
        <begin position="629"/>
        <end position="653"/>
    </location>
</feature>
<dbReference type="Pfam" id="PF00498">
    <property type="entry name" value="FHA"/>
    <property type="match status" value="1"/>
</dbReference>
<dbReference type="GO" id="GO:0005634">
    <property type="term" value="C:nucleus"/>
    <property type="evidence" value="ECO:0007669"/>
    <property type="project" value="UniProtKB-SubCell"/>
</dbReference>
<feature type="compositionally biased region" description="Low complexity" evidence="7">
    <location>
        <begin position="461"/>
        <end position="472"/>
    </location>
</feature>
<feature type="domain" description="Fork-head" evidence="9">
    <location>
        <begin position="314"/>
        <end position="409"/>
    </location>
</feature>
<dbReference type="InterPro" id="IPR036388">
    <property type="entry name" value="WH-like_DNA-bd_sf"/>
</dbReference>
<dbReference type="AlphaFoldDB" id="A0A642V339"/>
<dbReference type="PROSITE" id="PS50006">
    <property type="entry name" value="FHA_DOMAIN"/>
    <property type="match status" value="1"/>
</dbReference>
<keyword evidence="5 6" id="KW-0539">Nucleus</keyword>
<dbReference type="Gene3D" id="1.10.10.10">
    <property type="entry name" value="Winged helix-like DNA-binding domain superfamily/Winged helix DNA-binding domain"/>
    <property type="match status" value="1"/>
</dbReference>
<name>A0A642V339_9ASCO</name>
<evidence type="ECO:0000256" key="2">
    <source>
        <dbReference type="ARBA" id="ARBA00023015"/>
    </source>
</evidence>
<dbReference type="EMBL" id="SWFS01000269">
    <property type="protein sequence ID" value="KAA8911894.1"/>
    <property type="molecule type" value="Genomic_DNA"/>
</dbReference>
<feature type="domain" description="FHA" evidence="8">
    <location>
        <begin position="109"/>
        <end position="167"/>
    </location>
</feature>
<dbReference type="InterPro" id="IPR018122">
    <property type="entry name" value="TF_fork_head_CS_1"/>
</dbReference>
<dbReference type="GO" id="GO:0000981">
    <property type="term" value="F:DNA-binding transcription factor activity, RNA polymerase II-specific"/>
    <property type="evidence" value="ECO:0007669"/>
    <property type="project" value="TreeGrafter"/>
</dbReference>
<sequence length="733" mass="80994">MSTPSSPTKRRLVSKTEPNEVSEAGSTTPPQYPKPGKRRKMPSVDYHSNGTPQVMSEDEINQIIGSLSLPDPNTQVAVQYSNSVSDTEVQAYAKLAGSVWTYYVQNIEVVIGRTSDPNSPQERVDIDLGPAKVVSRRHAIIQYNTKLRHWEIHILGRNGVRVDRVHYKEGSVVLRSGNILDIGGVQMMFVLPDEPPRIAFNPAIKNGHHKTHSSVSSVSPHREVSGGDTQYLPQQTQQAPTPQPEAQFSQYQPPQQQQPIPEQTAPPVEGSNSNNAVSYPKGVAIITRPQVRGMAQGTQYQEQDLSSDDAKDIKPPYSYATMITQAILSTEEMMMSLSEIYEWISTNYSFYRHSKSGWQNSIRHNLSLNKAFEKVPRKANEPGKGKKWQITPQFKEEFIRKANMGKLAKGSNSKRNANNNLHQHQQVLHLSQPASGPQQQPPPQQQQHHHLPPPPPPPPQQHMYQQQQQAFHAPPPPPPAPVQPPLPPPPIQYSDDQGPHPTLAGSTSSNATIADFQTPQKQQQNFQNASGYADQYNYLQFSNGPLPTMTPSPSRRYPVSQLEAYTPDRGSQVNSSNNNDNDGQQNHNTNPNNPNNTTNGPNTNGNSTKKMSAFGPLVNNTPAPQAQHLQLAPPSSAQQQQLPSSFMPASSPAPFWKYMQLSSTPIRNNDLSPTKFSSPPVGVGPTPKKPDQSTTPANEKSSERGDSLGDLHDVDLTRGFGHIGKWRESDVSK</sequence>
<keyword evidence="4" id="KW-0804">Transcription</keyword>
<dbReference type="PROSITE" id="PS00658">
    <property type="entry name" value="FORK_HEAD_2"/>
    <property type="match status" value="1"/>
</dbReference>
<evidence type="ECO:0000313" key="11">
    <source>
        <dbReference type="Proteomes" id="UP000761534"/>
    </source>
</evidence>
<feature type="compositionally biased region" description="Polar residues" evidence="7">
    <location>
        <begin position="665"/>
        <end position="676"/>
    </location>
</feature>
<comment type="caution">
    <text evidence="10">The sequence shown here is derived from an EMBL/GenBank/DDBJ whole genome shotgun (WGS) entry which is preliminary data.</text>
</comment>
<gene>
    <name evidence="10" type="ORF">TRICI_003687</name>
</gene>
<dbReference type="GO" id="GO:0000978">
    <property type="term" value="F:RNA polymerase II cis-regulatory region sequence-specific DNA binding"/>
    <property type="evidence" value="ECO:0007669"/>
    <property type="project" value="TreeGrafter"/>
</dbReference>
<feature type="region of interest" description="Disordered" evidence="7">
    <location>
        <begin position="431"/>
        <end position="508"/>
    </location>
</feature>
<feature type="compositionally biased region" description="Low complexity" evidence="7">
    <location>
        <begin position="233"/>
        <end position="267"/>
    </location>
</feature>
<dbReference type="Proteomes" id="UP000761534">
    <property type="component" value="Unassembled WGS sequence"/>
</dbReference>
<dbReference type="SUPFAM" id="SSF49879">
    <property type="entry name" value="SMAD/FHA domain"/>
    <property type="match status" value="1"/>
</dbReference>
<feature type="compositionally biased region" description="Low complexity" evidence="7">
    <location>
        <begin position="571"/>
        <end position="606"/>
    </location>
</feature>
<reference evidence="10" key="1">
    <citation type="journal article" date="2019" name="G3 (Bethesda)">
        <title>Genome Assemblies of Two Rare Opportunistic Yeast Pathogens: Diutina rugosa (syn. Candida rugosa) and Trichomonascus ciferrii (syn. Candida ciferrii).</title>
        <authorList>
            <person name="Mixao V."/>
            <person name="Saus E."/>
            <person name="Hansen A.P."/>
            <person name="Lass-Florl C."/>
            <person name="Gabaldon T."/>
        </authorList>
    </citation>
    <scope>NUCLEOTIDE SEQUENCE</scope>
    <source>
        <strain evidence="10">CBS 4856</strain>
    </source>
</reference>
<keyword evidence="11" id="KW-1185">Reference proteome</keyword>
<dbReference type="PROSITE" id="PS50039">
    <property type="entry name" value="FORK_HEAD_3"/>
    <property type="match status" value="1"/>
</dbReference>
<dbReference type="InterPro" id="IPR036390">
    <property type="entry name" value="WH_DNA-bd_sf"/>
</dbReference>
<evidence type="ECO:0000256" key="3">
    <source>
        <dbReference type="ARBA" id="ARBA00023125"/>
    </source>
</evidence>
<dbReference type="SUPFAM" id="SSF46785">
    <property type="entry name" value="Winged helix' DNA-binding domain"/>
    <property type="match status" value="1"/>
</dbReference>
<evidence type="ECO:0000256" key="7">
    <source>
        <dbReference type="SAM" id="MobiDB-lite"/>
    </source>
</evidence>
<evidence type="ECO:0000256" key="1">
    <source>
        <dbReference type="ARBA" id="ARBA00004123"/>
    </source>
</evidence>
<evidence type="ECO:0000256" key="5">
    <source>
        <dbReference type="ARBA" id="ARBA00023242"/>
    </source>
</evidence>
<dbReference type="PANTHER" id="PTHR45881:SF1">
    <property type="entry name" value="FORK HEAD PROTEIN HOMOLOG 2"/>
    <property type="match status" value="1"/>
</dbReference>
<dbReference type="CDD" id="cd00059">
    <property type="entry name" value="FH_FOX"/>
    <property type="match status" value="1"/>
</dbReference>
<dbReference type="InterPro" id="IPR008984">
    <property type="entry name" value="SMAD_FHA_dom_sf"/>
</dbReference>
<evidence type="ECO:0000256" key="6">
    <source>
        <dbReference type="PROSITE-ProRule" id="PRU00089"/>
    </source>
</evidence>
<evidence type="ECO:0000313" key="10">
    <source>
        <dbReference type="EMBL" id="KAA8911894.1"/>
    </source>
</evidence>
<feature type="region of interest" description="Disordered" evidence="7">
    <location>
        <begin position="201"/>
        <end position="277"/>
    </location>
</feature>
<feature type="region of interest" description="Disordered" evidence="7">
    <location>
        <begin position="539"/>
        <end position="653"/>
    </location>
</feature>
<accession>A0A642V339</accession>
<dbReference type="PROSITE" id="PS00657">
    <property type="entry name" value="FORK_HEAD_1"/>
    <property type="match status" value="1"/>
</dbReference>
<dbReference type="InterPro" id="IPR030456">
    <property type="entry name" value="TF_fork_head_CS_2"/>
</dbReference>
<organism evidence="10 11">
    <name type="scientific">Trichomonascus ciferrii</name>
    <dbReference type="NCBI Taxonomy" id="44093"/>
    <lineage>
        <taxon>Eukaryota</taxon>
        <taxon>Fungi</taxon>
        <taxon>Dikarya</taxon>
        <taxon>Ascomycota</taxon>
        <taxon>Saccharomycotina</taxon>
        <taxon>Dipodascomycetes</taxon>
        <taxon>Dipodascales</taxon>
        <taxon>Trichomonascaceae</taxon>
        <taxon>Trichomonascus</taxon>
        <taxon>Trichomonascus ciferrii complex</taxon>
    </lineage>
</organism>
<dbReference type="VEuPathDB" id="FungiDB:TRICI_003687"/>
<comment type="subcellular location">
    <subcellularLocation>
        <location evidence="1 6">Nucleus</location>
    </subcellularLocation>
</comment>
<dbReference type="GO" id="GO:2000221">
    <property type="term" value="P:negative regulation of pseudohyphal growth"/>
    <property type="evidence" value="ECO:0007669"/>
    <property type="project" value="UniProtKB-ARBA"/>
</dbReference>
<dbReference type="PRINTS" id="PR00053">
    <property type="entry name" value="FORKHEAD"/>
</dbReference>
<dbReference type="Gene3D" id="2.60.200.20">
    <property type="match status" value="1"/>
</dbReference>
<dbReference type="SMART" id="SM00339">
    <property type="entry name" value="FH"/>
    <property type="match status" value="1"/>
</dbReference>
<dbReference type="FunFam" id="1.10.10.10:FF:000030">
    <property type="entry name" value="Forkhead box protein K2"/>
    <property type="match status" value="1"/>
</dbReference>
<dbReference type="Pfam" id="PF00250">
    <property type="entry name" value="Forkhead"/>
    <property type="match status" value="1"/>
</dbReference>
<proteinExistence type="predicted"/>
<evidence type="ECO:0000259" key="8">
    <source>
        <dbReference type="PROSITE" id="PS50006"/>
    </source>
</evidence>
<feature type="compositionally biased region" description="Pro residues" evidence="7">
    <location>
        <begin position="473"/>
        <end position="491"/>
    </location>
</feature>
<feature type="compositionally biased region" description="Polar residues" evidence="7">
    <location>
        <begin position="539"/>
        <end position="553"/>
    </location>
</feature>
<evidence type="ECO:0008006" key="12">
    <source>
        <dbReference type="Google" id="ProtNLM"/>
    </source>
</evidence>
<dbReference type="InterPro" id="IPR000253">
    <property type="entry name" value="FHA_dom"/>
</dbReference>
<protein>
    <recommendedName>
        <fullName evidence="12">Fork-head domain-containing protein</fullName>
    </recommendedName>
</protein>
<feature type="DNA-binding region" description="Fork-head" evidence="6">
    <location>
        <begin position="314"/>
        <end position="409"/>
    </location>
</feature>
<feature type="compositionally biased region" description="Low complexity" evidence="7">
    <location>
        <begin position="677"/>
        <end position="686"/>
    </location>
</feature>
<dbReference type="InterPro" id="IPR001766">
    <property type="entry name" value="Fork_head_dom"/>
</dbReference>
<dbReference type="SMART" id="SM00240">
    <property type="entry name" value="FHA"/>
    <property type="match status" value="1"/>
</dbReference>
<dbReference type="OrthoDB" id="5954824at2759"/>
<feature type="region of interest" description="Disordered" evidence="7">
    <location>
        <begin position="1"/>
        <end position="53"/>
    </location>
</feature>
<dbReference type="CDD" id="cd22701">
    <property type="entry name" value="FHA_FKH1-like"/>
    <property type="match status" value="1"/>
</dbReference>
<feature type="region of interest" description="Disordered" evidence="7">
    <location>
        <begin position="665"/>
        <end position="733"/>
    </location>
</feature>
<keyword evidence="3 6" id="KW-0238">DNA-binding</keyword>